<evidence type="ECO:0000313" key="7">
    <source>
        <dbReference type="EMBL" id="MDT0478707.1"/>
    </source>
</evidence>
<dbReference type="InterPro" id="IPR018060">
    <property type="entry name" value="HTH_AraC"/>
</dbReference>
<dbReference type="InterPro" id="IPR037923">
    <property type="entry name" value="HTH-like"/>
</dbReference>
<dbReference type="PANTHER" id="PTHR46796">
    <property type="entry name" value="HTH-TYPE TRANSCRIPTIONAL ACTIVATOR RHAS-RELATED"/>
    <property type="match status" value="1"/>
</dbReference>
<evidence type="ECO:0000313" key="8">
    <source>
        <dbReference type="Proteomes" id="UP001183824"/>
    </source>
</evidence>
<keyword evidence="8" id="KW-1185">Reference proteome</keyword>
<dbReference type="Pfam" id="PF12833">
    <property type="entry name" value="HTH_18"/>
    <property type="match status" value="1"/>
</dbReference>
<keyword evidence="3" id="KW-0010">Activator</keyword>
<proteinExistence type="predicted"/>
<organism evidence="7 8">
    <name type="scientific">Streptomyces doebereineriae</name>
    <dbReference type="NCBI Taxonomy" id="3075528"/>
    <lineage>
        <taxon>Bacteria</taxon>
        <taxon>Bacillati</taxon>
        <taxon>Actinomycetota</taxon>
        <taxon>Actinomycetes</taxon>
        <taxon>Kitasatosporales</taxon>
        <taxon>Streptomycetaceae</taxon>
        <taxon>Streptomyces</taxon>
    </lineage>
</organism>
<evidence type="ECO:0000256" key="4">
    <source>
        <dbReference type="ARBA" id="ARBA00023163"/>
    </source>
</evidence>
<feature type="domain" description="HTH araC/xylS-type" evidence="6">
    <location>
        <begin position="211"/>
        <end position="309"/>
    </location>
</feature>
<sequence length="315" mass="33168">MPVTADGLPETAAHGDPGPPPGLVVVGRYDELPGYAVQRPRGADSWLLTWTVGGRGTLRQGRTETGAGAGDLVVLAPGTPHRYGVQQGADHWRFWWAHCGARPSWTAWLGPHGRGDGMYVVTPGPGGDGPHARIEAAFHRMLADARWTGTGTPPVTAPPASAPADDRVAVAVAHGTTARELALCALEEVVLLTAGAALGARTGAGVDPRVRRAQELIAADPGAPHTVRSLAAEVSLSPSRFAHLFTRQLGRSPMRELREARLNHAARLLESTDLSVERVAAASGFASPFHFNRVFRARYGTPPGAYRAAGPMVEA</sequence>
<dbReference type="PROSITE" id="PS00041">
    <property type="entry name" value="HTH_ARAC_FAMILY_1"/>
    <property type="match status" value="1"/>
</dbReference>
<dbReference type="InterPro" id="IPR050204">
    <property type="entry name" value="AraC_XylS_family_regulators"/>
</dbReference>
<dbReference type="Pfam" id="PF02311">
    <property type="entry name" value="AraC_binding"/>
    <property type="match status" value="1"/>
</dbReference>
<protein>
    <submittedName>
        <fullName evidence="7">Helix-turn-helix domain-containing protein</fullName>
    </submittedName>
</protein>
<accession>A0ABU2V159</accession>
<evidence type="ECO:0000256" key="3">
    <source>
        <dbReference type="ARBA" id="ARBA00023159"/>
    </source>
</evidence>
<dbReference type="RefSeq" id="WP_311712142.1">
    <property type="nucleotide sequence ID" value="NZ_JAVREZ010000001.1"/>
</dbReference>
<dbReference type="Proteomes" id="UP001183824">
    <property type="component" value="Unassembled WGS sequence"/>
</dbReference>
<dbReference type="PROSITE" id="PS01124">
    <property type="entry name" value="HTH_ARAC_FAMILY_2"/>
    <property type="match status" value="1"/>
</dbReference>
<reference evidence="8" key="1">
    <citation type="submission" date="2023-07" db="EMBL/GenBank/DDBJ databases">
        <title>30 novel species of actinomycetes from the DSMZ collection.</title>
        <authorList>
            <person name="Nouioui I."/>
        </authorList>
    </citation>
    <scope>NUCLEOTIDE SEQUENCE [LARGE SCALE GENOMIC DNA]</scope>
    <source>
        <strain evidence="8">DSM 41640</strain>
    </source>
</reference>
<gene>
    <name evidence="7" type="ORF">RNB18_00635</name>
</gene>
<keyword evidence="2" id="KW-0238">DNA-binding</keyword>
<keyword evidence="4" id="KW-0804">Transcription</keyword>
<dbReference type="InterPro" id="IPR003313">
    <property type="entry name" value="AraC-bd"/>
</dbReference>
<name>A0ABU2V159_9ACTN</name>
<keyword evidence="1" id="KW-0805">Transcription regulation</keyword>
<dbReference type="SMART" id="SM00342">
    <property type="entry name" value="HTH_ARAC"/>
    <property type="match status" value="1"/>
</dbReference>
<dbReference type="Gene3D" id="1.10.10.60">
    <property type="entry name" value="Homeodomain-like"/>
    <property type="match status" value="2"/>
</dbReference>
<dbReference type="SUPFAM" id="SSF51215">
    <property type="entry name" value="Regulatory protein AraC"/>
    <property type="match status" value="1"/>
</dbReference>
<evidence type="ECO:0000259" key="6">
    <source>
        <dbReference type="PROSITE" id="PS01124"/>
    </source>
</evidence>
<evidence type="ECO:0000256" key="2">
    <source>
        <dbReference type="ARBA" id="ARBA00023125"/>
    </source>
</evidence>
<dbReference type="Gene3D" id="2.60.120.280">
    <property type="entry name" value="Regulatory protein AraC"/>
    <property type="match status" value="1"/>
</dbReference>
<dbReference type="SUPFAM" id="SSF46689">
    <property type="entry name" value="Homeodomain-like"/>
    <property type="match status" value="2"/>
</dbReference>
<evidence type="ECO:0000256" key="1">
    <source>
        <dbReference type="ARBA" id="ARBA00023015"/>
    </source>
</evidence>
<dbReference type="InterPro" id="IPR009057">
    <property type="entry name" value="Homeodomain-like_sf"/>
</dbReference>
<feature type="region of interest" description="Disordered" evidence="5">
    <location>
        <begin position="1"/>
        <end position="21"/>
    </location>
</feature>
<dbReference type="EMBL" id="JAVREZ010000001">
    <property type="protein sequence ID" value="MDT0478707.1"/>
    <property type="molecule type" value="Genomic_DNA"/>
</dbReference>
<evidence type="ECO:0000256" key="5">
    <source>
        <dbReference type="SAM" id="MobiDB-lite"/>
    </source>
</evidence>
<comment type="caution">
    <text evidence="7">The sequence shown here is derived from an EMBL/GenBank/DDBJ whole genome shotgun (WGS) entry which is preliminary data.</text>
</comment>
<dbReference type="InterPro" id="IPR018062">
    <property type="entry name" value="HTH_AraC-typ_CS"/>
</dbReference>